<keyword evidence="5" id="KW-0539">Nucleus</keyword>
<evidence type="ECO:0000256" key="3">
    <source>
        <dbReference type="ARBA" id="ARBA00022801"/>
    </source>
</evidence>
<keyword evidence="1 5" id="KW-0963">Cytoplasm</keyword>
<dbReference type="GO" id="GO:0008233">
    <property type="term" value="F:peptidase activity"/>
    <property type="evidence" value="ECO:0007669"/>
    <property type="project" value="UniProtKB-KW"/>
</dbReference>
<dbReference type="InterPro" id="IPR001353">
    <property type="entry name" value="Proteasome_sua/b"/>
</dbReference>
<evidence type="ECO:0000313" key="7">
    <source>
        <dbReference type="Proteomes" id="UP000594638"/>
    </source>
</evidence>
<comment type="subcellular location">
    <subcellularLocation>
        <location evidence="5">Cytoplasm</location>
    </subcellularLocation>
    <subcellularLocation>
        <location evidence="5">Nucleus</location>
    </subcellularLocation>
</comment>
<dbReference type="Gene3D" id="3.60.20.10">
    <property type="entry name" value="Glutamine Phosphoribosylpyrophosphate, subunit 1, domain 1"/>
    <property type="match status" value="1"/>
</dbReference>
<dbReference type="SUPFAM" id="SSF56235">
    <property type="entry name" value="N-terminal nucleophile aminohydrolases (Ntn hydrolases)"/>
    <property type="match status" value="1"/>
</dbReference>
<evidence type="ECO:0000256" key="5">
    <source>
        <dbReference type="RuleBase" id="RU004203"/>
    </source>
</evidence>
<dbReference type="Gramene" id="OE9A007790T3">
    <property type="protein sequence ID" value="OE9A007790C3"/>
    <property type="gene ID" value="OE9A007790"/>
</dbReference>
<comment type="function">
    <text evidence="5">Component of the proteasome, a multicatalytic proteinase complex which is characterized by its ability to cleave peptides with Arg, Phe, Tyr, Leu, and Glu adjacent to the leaving group at neutral or slightly basic pH. The proteasome has an ATP-dependent proteolytic activity.</text>
</comment>
<comment type="caution">
    <text evidence="6">The sequence shown here is derived from an EMBL/GenBank/DDBJ whole genome shotgun (WGS) entry which is preliminary data.</text>
</comment>
<dbReference type="Pfam" id="PF00227">
    <property type="entry name" value="Proteasome"/>
    <property type="match status" value="1"/>
</dbReference>
<accession>A0A8S0TWK5</accession>
<comment type="subunit">
    <text evidence="5">Component of the proteasome complex.</text>
</comment>
<dbReference type="OrthoDB" id="7854943at2759"/>
<evidence type="ECO:0000256" key="1">
    <source>
        <dbReference type="ARBA" id="ARBA00022490"/>
    </source>
</evidence>
<dbReference type="PANTHER" id="PTHR32194">
    <property type="entry name" value="METALLOPROTEASE TLDD"/>
    <property type="match status" value="1"/>
</dbReference>
<dbReference type="Proteomes" id="UP000594638">
    <property type="component" value="Unassembled WGS sequence"/>
</dbReference>
<keyword evidence="7" id="KW-1185">Reference proteome</keyword>
<dbReference type="EMBL" id="CACTIH010007315">
    <property type="protein sequence ID" value="CAA3009272.1"/>
    <property type="molecule type" value="Genomic_DNA"/>
</dbReference>
<gene>
    <name evidence="6" type="ORF">OLEA9_A007790</name>
</gene>
<dbReference type="InterPro" id="IPR023333">
    <property type="entry name" value="Proteasome_suB-type"/>
</dbReference>
<reference evidence="6 7" key="1">
    <citation type="submission" date="2019-12" db="EMBL/GenBank/DDBJ databases">
        <authorList>
            <person name="Alioto T."/>
            <person name="Alioto T."/>
            <person name="Gomez Garrido J."/>
        </authorList>
    </citation>
    <scope>NUCLEOTIDE SEQUENCE [LARGE SCALE GENOMIC DNA]</scope>
</reference>
<evidence type="ECO:0000256" key="4">
    <source>
        <dbReference type="ARBA" id="ARBA00022942"/>
    </source>
</evidence>
<protein>
    <recommendedName>
        <fullName evidence="5">Proteasome subunit beta</fullName>
    </recommendedName>
</protein>
<sequence length="218" mass="23460">MGDQTVNSYIYSPPAASSARKLCFYSAFTHPLLIQGFLLLNYSNSSSIDRSAQNHIMDVSTGDIDAPHSMGTTIIGVTYNGGVVLGADSRTSTGMYVANRASDKITKLTDNVYLCRSGSAADSQIVSDYVRYFLHQHTIQLGQPSTVKVAANLVRLLSYNNKNMLQTGLIIGGWDKYEGGKIYGIPLGGTILEQPFAIGGDLALRICTGSLTRHGRKG</sequence>
<proteinExistence type="inferred from homology"/>
<dbReference type="PROSITE" id="PS51476">
    <property type="entry name" value="PROTEASOME_BETA_2"/>
    <property type="match status" value="1"/>
</dbReference>
<organism evidence="6 7">
    <name type="scientific">Olea europaea subsp. europaea</name>
    <dbReference type="NCBI Taxonomy" id="158383"/>
    <lineage>
        <taxon>Eukaryota</taxon>
        <taxon>Viridiplantae</taxon>
        <taxon>Streptophyta</taxon>
        <taxon>Embryophyta</taxon>
        <taxon>Tracheophyta</taxon>
        <taxon>Spermatophyta</taxon>
        <taxon>Magnoliopsida</taxon>
        <taxon>eudicotyledons</taxon>
        <taxon>Gunneridae</taxon>
        <taxon>Pentapetalae</taxon>
        <taxon>asterids</taxon>
        <taxon>lamiids</taxon>
        <taxon>Lamiales</taxon>
        <taxon>Oleaceae</taxon>
        <taxon>Oleeae</taxon>
        <taxon>Olea</taxon>
    </lineage>
</organism>
<comment type="similarity">
    <text evidence="5">Belongs to the peptidase T1B family.</text>
</comment>
<dbReference type="GO" id="GO:0005839">
    <property type="term" value="C:proteasome core complex"/>
    <property type="evidence" value="ECO:0007669"/>
    <property type="project" value="InterPro"/>
</dbReference>
<keyword evidence="3" id="KW-0378">Hydrolase</keyword>
<dbReference type="AlphaFoldDB" id="A0A8S0TWK5"/>
<dbReference type="GO" id="GO:0005634">
    <property type="term" value="C:nucleus"/>
    <property type="evidence" value="ECO:0007669"/>
    <property type="project" value="UniProtKB-SubCell"/>
</dbReference>
<dbReference type="PROSITE" id="PS00854">
    <property type="entry name" value="PROTEASOME_BETA_1"/>
    <property type="match status" value="1"/>
</dbReference>
<dbReference type="PANTHER" id="PTHR32194:SF0">
    <property type="entry name" value="ATP-DEPENDENT PROTEASE SUBUNIT HSLV"/>
    <property type="match status" value="1"/>
</dbReference>
<dbReference type="GO" id="GO:0005737">
    <property type="term" value="C:cytoplasm"/>
    <property type="evidence" value="ECO:0007669"/>
    <property type="project" value="UniProtKB-SubCell"/>
</dbReference>
<name>A0A8S0TWK5_OLEEU</name>
<keyword evidence="2" id="KW-0645">Protease</keyword>
<keyword evidence="4 5" id="KW-0647">Proteasome</keyword>
<dbReference type="InterPro" id="IPR016050">
    <property type="entry name" value="Proteasome_bsu_CS"/>
</dbReference>
<evidence type="ECO:0000256" key="2">
    <source>
        <dbReference type="ARBA" id="ARBA00022670"/>
    </source>
</evidence>
<dbReference type="InterPro" id="IPR029055">
    <property type="entry name" value="Ntn_hydrolases_N"/>
</dbReference>
<evidence type="ECO:0000313" key="6">
    <source>
        <dbReference type="EMBL" id="CAA3009272.1"/>
    </source>
</evidence>
<dbReference type="GO" id="GO:0051603">
    <property type="term" value="P:proteolysis involved in protein catabolic process"/>
    <property type="evidence" value="ECO:0007669"/>
    <property type="project" value="InterPro"/>
</dbReference>